<dbReference type="InParanoid" id="A0A0Q3E3E0"/>
<sequence>MIAAPRPLHRAAAPHLHAATTLSARCTTPRHTTATCRATAASDPCSSPATSPRTAHTDSPRPTAPKLEALILIVGATLWRHTTGSPPAKRTPDDGSRRTQQELETPVFQATYALATNATPMNGFSLLIAGT</sequence>
<reference evidence="2 3" key="1">
    <citation type="journal article" date="2010" name="Nature">
        <title>Genome sequencing and analysis of the model grass Brachypodium distachyon.</title>
        <authorList>
            <consortium name="International Brachypodium Initiative"/>
        </authorList>
    </citation>
    <scope>NUCLEOTIDE SEQUENCE [LARGE SCALE GENOMIC DNA]</scope>
    <source>
        <strain evidence="2 3">Bd21</strain>
    </source>
</reference>
<name>A0A0Q3E3E0_BRADI</name>
<keyword evidence="4" id="KW-1185">Reference proteome</keyword>
<feature type="compositionally biased region" description="Polar residues" evidence="1">
    <location>
        <begin position="44"/>
        <end position="54"/>
    </location>
</feature>
<evidence type="ECO:0000313" key="3">
    <source>
        <dbReference type="EnsemblPlants" id="KQJ82158"/>
    </source>
</evidence>
<organism evidence="2">
    <name type="scientific">Brachypodium distachyon</name>
    <name type="common">Purple false brome</name>
    <name type="synonym">Trachynia distachya</name>
    <dbReference type="NCBI Taxonomy" id="15368"/>
    <lineage>
        <taxon>Eukaryota</taxon>
        <taxon>Viridiplantae</taxon>
        <taxon>Streptophyta</taxon>
        <taxon>Embryophyta</taxon>
        <taxon>Tracheophyta</taxon>
        <taxon>Spermatophyta</taxon>
        <taxon>Magnoliopsida</taxon>
        <taxon>Liliopsida</taxon>
        <taxon>Poales</taxon>
        <taxon>Poaceae</taxon>
        <taxon>BOP clade</taxon>
        <taxon>Pooideae</taxon>
        <taxon>Stipodae</taxon>
        <taxon>Brachypodieae</taxon>
        <taxon>Brachypodium</taxon>
    </lineage>
</organism>
<evidence type="ECO:0000313" key="4">
    <source>
        <dbReference type="Proteomes" id="UP000008810"/>
    </source>
</evidence>
<protein>
    <submittedName>
        <fullName evidence="2 3">Uncharacterized protein</fullName>
    </submittedName>
</protein>
<feature type="compositionally biased region" description="Basic and acidic residues" evidence="1">
    <location>
        <begin position="90"/>
        <end position="101"/>
    </location>
</feature>
<proteinExistence type="predicted"/>
<dbReference type="EMBL" id="CM000884">
    <property type="protein sequence ID" value="KQJ82158.1"/>
    <property type="molecule type" value="Genomic_DNA"/>
</dbReference>
<feature type="compositionally biased region" description="Low complexity" evidence="1">
    <location>
        <begin position="27"/>
        <end position="41"/>
    </location>
</feature>
<reference evidence="2" key="2">
    <citation type="submission" date="2017-06" db="EMBL/GenBank/DDBJ databases">
        <title>WGS assembly of Brachypodium distachyon.</title>
        <authorList>
            <consortium name="The International Brachypodium Initiative"/>
            <person name="Lucas S."/>
            <person name="Harmon-Smith M."/>
            <person name="Lail K."/>
            <person name="Tice H."/>
            <person name="Grimwood J."/>
            <person name="Bruce D."/>
            <person name="Barry K."/>
            <person name="Shu S."/>
            <person name="Lindquist E."/>
            <person name="Wang M."/>
            <person name="Pitluck S."/>
            <person name="Vogel J.P."/>
            <person name="Garvin D.F."/>
            <person name="Mockler T.C."/>
            <person name="Schmutz J."/>
            <person name="Rokhsar D."/>
            <person name="Bevan M.W."/>
        </authorList>
    </citation>
    <scope>NUCLEOTIDE SEQUENCE</scope>
    <source>
        <strain evidence="2">Bd21</strain>
    </source>
</reference>
<dbReference type="Gramene" id="KQJ82158">
    <property type="protein sequence ID" value="KQJ82158"/>
    <property type="gene ID" value="BRADI_5g06903v3"/>
</dbReference>
<feature type="region of interest" description="Disordered" evidence="1">
    <location>
        <begin position="81"/>
        <end position="102"/>
    </location>
</feature>
<evidence type="ECO:0000313" key="2">
    <source>
        <dbReference type="EMBL" id="KQJ82158.1"/>
    </source>
</evidence>
<dbReference type="AlphaFoldDB" id="A0A0Q3E3E0"/>
<gene>
    <name evidence="2" type="ORF">BRADI_5g06903v3</name>
</gene>
<reference evidence="3" key="3">
    <citation type="submission" date="2018-08" db="UniProtKB">
        <authorList>
            <consortium name="EnsemblPlants"/>
        </authorList>
    </citation>
    <scope>IDENTIFICATION</scope>
    <source>
        <strain evidence="3">cv. Bd21</strain>
    </source>
</reference>
<feature type="region of interest" description="Disordered" evidence="1">
    <location>
        <begin position="27"/>
        <end position="65"/>
    </location>
</feature>
<dbReference type="EnsemblPlants" id="KQJ82158">
    <property type="protein sequence ID" value="KQJ82158"/>
    <property type="gene ID" value="BRADI_5g06903v3"/>
</dbReference>
<dbReference type="Proteomes" id="UP000008810">
    <property type="component" value="Chromosome 5"/>
</dbReference>
<accession>A0A0Q3E3E0</accession>
<evidence type="ECO:0000256" key="1">
    <source>
        <dbReference type="SAM" id="MobiDB-lite"/>
    </source>
</evidence>